<comment type="caution">
    <text evidence="1">The sequence shown here is derived from an EMBL/GenBank/DDBJ whole genome shotgun (WGS) entry which is preliminary data.</text>
</comment>
<reference evidence="1" key="2">
    <citation type="submission" date="2020-02" db="EMBL/GenBank/DDBJ databases">
        <authorList>
            <consortium name="NCBI Pathogen Detection Project"/>
        </authorList>
    </citation>
    <scope>NUCLEOTIDE SEQUENCE</scope>
    <source>
        <strain evidence="1">MA.CK_94/00001630</strain>
    </source>
</reference>
<evidence type="ECO:0000313" key="1">
    <source>
        <dbReference type="EMBL" id="HAG2282039.1"/>
    </source>
</evidence>
<gene>
    <name evidence="1" type="ORF">G8W61_002316</name>
</gene>
<dbReference type="EMBL" id="DAAXRP010000007">
    <property type="protein sequence ID" value="HAG2282039.1"/>
    <property type="molecule type" value="Genomic_DNA"/>
</dbReference>
<protein>
    <submittedName>
        <fullName evidence="1">Uncharacterized protein</fullName>
    </submittedName>
</protein>
<sequence length="146" mass="16112">MINPNKSLTQKALAGVQFLRMHAQAMADDDDFFIAIMSDPHAVAATAIEQLVKENAELRAQLVAFQKAANPAITFDLAGGSDSTAWYTPFARGARVHLKSHPNQHGIVVDSFIHSRAGLRCHVCFDDECNRSRWVNAKNLELVPDK</sequence>
<accession>A0A759YEU7</accession>
<proteinExistence type="predicted"/>
<name>A0A759YEU7_SALER</name>
<reference evidence="1" key="1">
    <citation type="journal article" date="2018" name="Genome Biol.">
        <title>SKESA: strategic k-mer extension for scrupulous assemblies.</title>
        <authorList>
            <person name="Souvorov A."/>
            <person name="Agarwala R."/>
            <person name="Lipman D.J."/>
        </authorList>
    </citation>
    <scope>NUCLEOTIDE SEQUENCE</scope>
    <source>
        <strain evidence="1">MA.CK_94/00001630</strain>
    </source>
</reference>
<dbReference type="AlphaFoldDB" id="A0A759YEU7"/>
<organism evidence="1">
    <name type="scientific">Salmonella enterica</name>
    <name type="common">Salmonella choleraesuis</name>
    <dbReference type="NCBI Taxonomy" id="28901"/>
    <lineage>
        <taxon>Bacteria</taxon>
        <taxon>Pseudomonadati</taxon>
        <taxon>Pseudomonadota</taxon>
        <taxon>Gammaproteobacteria</taxon>
        <taxon>Enterobacterales</taxon>
        <taxon>Enterobacteriaceae</taxon>
        <taxon>Salmonella</taxon>
    </lineage>
</organism>